<gene>
    <name evidence="1" type="ORF">ACFQL7_09235</name>
</gene>
<dbReference type="PANTHER" id="PTHR30605">
    <property type="entry name" value="ANHYDRO-N-ACETYLMURAMIC ACID KINASE"/>
    <property type="match status" value="1"/>
</dbReference>
<dbReference type="PANTHER" id="PTHR30605:SF0">
    <property type="entry name" value="ANHYDRO-N-ACETYLMURAMIC ACID KINASE"/>
    <property type="match status" value="1"/>
</dbReference>
<keyword evidence="1" id="KW-0418">Kinase</keyword>
<sequence length="196" mass="20488">MSGRRIVGLMSGTSLDGVDAACCRIRSNTNGYDVTVESSLTRPYDSELRERIARVCGDDGTVAELCDLNVALGAVFADAAIAAVAAADRSLADVDAIGSHGQTVRHHPEPRALPVGDERLRSTLQIGDPSIIAEQTGLTTVADFRTADIAAGGHGAPLVPFADLALLAHETKFRIAQNIGGIANCTALLPVRTERT</sequence>
<keyword evidence="1" id="KW-0808">Transferase</keyword>
<dbReference type="RefSeq" id="WP_390205387.1">
    <property type="nucleotide sequence ID" value="NZ_JBHSZC010000001.1"/>
</dbReference>
<name>A0ABD5YU46_9EURY</name>
<dbReference type="Gene3D" id="3.30.420.40">
    <property type="match status" value="1"/>
</dbReference>
<evidence type="ECO:0000313" key="1">
    <source>
        <dbReference type="EMBL" id="MFC7190020.1"/>
    </source>
</evidence>
<dbReference type="Pfam" id="PF03702">
    <property type="entry name" value="AnmK"/>
    <property type="match status" value="1"/>
</dbReference>
<accession>A0ABD5YU46</accession>
<proteinExistence type="predicted"/>
<comment type="caution">
    <text evidence="1">The sequence shown here is derived from an EMBL/GenBank/DDBJ whole genome shotgun (WGS) entry which is preliminary data.</text>
</comment>
<keyword evidence="2" id="KW-1185">Reference proteome</keyword>
<reference evidence="1 2" key="1">
    <citation type="journal article" date="2019" name="Int. J. Syst. Evol. Microbiol.">
        <title>The Global Catalogue of Microorganisms (GCM) 10K type strain sequencing project: providing services to taxonomists for standard genome sequencing and annotation.</title>
        <authorList>
            <consortium name="The Broad Institute Genomics Platform"/>
            <consortium name="The Broad Institute Genome Sequencing Center for Infectious Disease"/>
            <person name="Wu L."/>
            <person name="Ma J."/>
        </authorList>
    </citation>
    <scope>NUCLEOTIDE SEQUENCE [LARGE SCALE GENOMIC DNA]</scope>
    <source>
        <strain evidence="1 2">RDMS1</strain>
    </source>
</reference>
<evidence type="ECO:0000313" key="2">
    <source>
        <dbReference type="Proteomes" id="UP001596417"/>
    </source>
</evidence>
<dbReference type="EMBL" id="JBHTAX010000001">
    <property type="protein sequence ID" value="MFC7190020.1"/>
    <property type="molecule type" value="Genomic_DNA"/>
</dbReference>
<dbReference type="GO" id="GO:0016301">
    <property type="term" value="F:kinase activity"/>
    <property type="evidence" value="ECO:0007669"/>
    <property type="project" value="UniProtKB-KW"/>
</dbReference>
<dbReference type="EC" id="2.7.1.170" evidence="1"/>
<protein>
    <submittedName>
        <fullName evidence="1">Anhydro-N-acetylmuramic acid kinase</fullName>
        <ecNumber evidence="1">2.7.1.170</ecNumber>
    </submittedName>
</protein>
<dbReference type="InterPro" id="IPR005338">
    <property type="entry name" value="Anhydro_N_Ac-Mur_kinase"/>
</dbReference>
<dbReference type="Proteomes" id="UP001596417">
    <property type="component" value="Unassembled WGS sequence"/>
</dbReference>
<dbReference type="AlphaFoldDB" id="A0ABD5YU46"/>
<organism evidence="1 2">
    <name type="scientific">Halocatena marina</name>
    <dbReference type="NCBI Taxonomy" id="2934937"/>
    <lineage>
        <taxon>Archaea</taxon>
        <taxon>Methanobacteriati</taxon>
        <taxon>Methanobacteriota</taxon>
        <taxon>Stenosarchaea group</taxon>
        <taxon>Halobacteria</taxon>
        <taxon>Halobacteriales</taxon>
        <taxon>Natronomonadaceae</taxon>
        <taxon>Halocatena</taxon>
    </lineage>
</organism>